<dbReference type="InterPro" id="IPR001394">
    <property type="entry name" value="Peptidase_C19_UCH"/>
</dbReference>
<evidence type="ECO:0000256" key="1">
    <source>
        <dbReference type="ARBA" id="ARBA00000707"/>
    </source>
</evidence>
<sequence>MSNDSSDDGRKGGGRVLGRGRSIRRAILGERTATSSPTSSPRSSLHMTRSPVVAETRSGEQVRTLREILQPTRDPQDSNKAVAEHLWRPSSHHTRRMLHRLSSMHSTSFAEHRGRLFGAHRVDEYPHSDEPSSGLGAAQRRRTLDQVHQRGKHLARLLGTHKLRRLETSMFLARAQWDADRGLRMVQAVLCARDGIVYDLDVSVGLRGMVNSQGTSCYLDSIMVGLFGAQQSCDGLLYLRDLGTEEANALQAVCRLVVNVLRAGDLVDAALVEELRGALVGCGWLAGSSRRSGQQDAGELYLFLMDTLQMPYLPLGVRMEHGADREAGDCRVATQRMLELSLPPAETDEGPEALLLQALLEQYFFDNRVEQLERRLSSARVRTNAWSILSILPFYTPQSELGAGLAEYPADAPLIVPLLLKRYAADAQGTVRRVSRRVIIPLVLDVTNIVSESGPGDSTADEKNQADGVSGESHRPSTTAAQQPQPPPYPGHVQYRLVLRAAVCHKGASTDAGHYIAYVTRLRPAREGETAGPTEYQGQAPVGRMRAGSVSPLASGTGGGRAIQRRHSWPSLDVPPPPGPDASAWPAEPPPVAQSSSQSATFGSAADWAQCALSMDLRHSAADAADPPPYTQHASLVPTVGEFLRFDDLDTLNDRVQSFASNDGVRGCLDEISRDGYVLFYALQKVELPAKVPRDADLAAGGQMHELASALQWDVDEASARRTVGRLMQGGAVDGKDRGVFEDMAMRWQNIRNDRLVSPVGPLLPSDRPASSGHHHRHHHHHSGHGR</sequence>
<dbReference type="InterPro" id="IPR038765">
    <property type="entry name" value="Papain-like_cys_pep_sf"/>
</dbReference>
<keyword evidence="11" id="KW-1185">Reference proteome</keyword>
<dbReference type="SUPFAM" id="SSF54001">
    <property type="entry name" value="Cysteine proteinases"/>
    <property type="match status" value="1"/>
</dbReference>
<reference evidence="10" key="1">
    <citation type="submission" date="2022-07" db="EMBL/GenBank/DDBJ databases">
        <title>Phylogenomic reconstructions and comparative analyses of Kickxellomycotina fungi.</title>
        <authorList>
            <person name="Reynolds N.K."/>
            <person name="Stajich J.E."/>
            <person name="Barry K."/>
            <person name="Grigoriev I.V."/>
            <person name="Crous P."/>
            <person name="Smith M.E."/>
        </authorList>
    </citation>
    <scope>NUCLEOTIDE SEQUENCE</scope>
    <source>
        <strain evidence="10">BCRC 34489</strain>
    </source>
</reference>
<keyword evidence="5" id="KW-0833">Ubl conjugation pathway</keyword>
<feature type="region of interest" description="Disordered" evidence="8">
    <location>
        <begin position="1"/>
        <end position="60"/>
    </location>
</feature>
<dbReference type="GO" id="GO:0004843">
    <property type="term" value="F:cysteine-type deubiquitinase activity"/>
    <property type="evidence" value="ECO:0007669"/>
    <property type="project" value="UniProtKB-EC"/>
</dbReference>
<dbReference type="Gene3D" id="3.90.70.10">
    <property type="entry name" value="Cysteine proteinases"/>
    <property type="match status" value="1"/>
</dbReference>
<evidence type="ECO:0000256" key="2">
    <source>
        <dbReference type="ARBA" id="ARBA00009085"/>
    </source>
</evidence>
<feature type="domain" description="USP" evidence="9">
    <location>
        <begin position="207"/>
        <end position="684"/>
    </location>
</feature>
<feature type="region of interest" description="Disordered" evidence="8">
    <location>
        <begin position="758"/>
        <end position="787"/>
    </location>
</feature>
<dbReference type="PROSITE" id="PS50235">
    <property type="entry name" value="USP_3"/>
    <property type="match status" value="1"/>
</dbReference>
<dbReference type="GO" id="GO:0006508">
    <property type="term" value="P:proteolysis"/>
    <property type="evidence" value="ECO:0007669"/>
    <property type="project" value="UniProtKB-KW"/>
</dbReference>
<dbReference type="InterPro" id="IPR050164">
    <property type="entry name" value="Peptidase_C19"/>
</dbReference>
<feature type="region of interest" description="Disordered" evidence="8">
    <location>
        <begin position="526"/>
        <end position="600"/>
    </location>
</feature>
<dbReference type="GO" id="GO:0005829">
    <property type="term" value="C:cytosol"/>
    <property type="evidence" value="ECO:0007669"/>
    <property type="project" value="TreeGrafter"/>
</dbReference>
<evidence type="ECO:0000313" key="11">
    <source>
        <dbReference type="Proteomes" id="UP001140172"/>
    </source>
</evidence>
<feature type="non-terminal residue" evidence="10">
    <location>
        <position position="787"/>
    </location>
</feature>
<dbReference type="GO" id="GO:0005634">
    <property type="term" value="C:nucleus"/>
    <property type="evidence" value="ECO:0007669"/>
    <property type="project" value="UniProtKB-SubCell"/>
</dbReference>
<comment type="catalytic activity">
    <reaction evidence="1">
        <text>Thiol-dependent hydrolysis of ester, thioester, amide, peptide and isopeptide bonds formed by the C-terminal Gly of ubiquitin (a 76-residue protein attached to proteins as an intracellular targeting signal).</text>
        <dbReference type="EC" id="3.4.19.12"/>
    </reaction>
</comment>
<feature type="compositionally biased region" description="Basic residues" evidence="8">
    <location>
        <begin position="773"/>
        <end position="787"/>
    </location>
</feature>
<accession>A0A9W8LNJ6</accession>
<evidence type="ECO:0000256" key="8">
    <source>
        <dbReference type="SAM" id="MobiDB-lite"/>
    </source>
</evidence>
<proteinExistence type="inferred from homology"/>
<protein>
    <recommendedName>
        <fullName evidence="3">ubiquitinyl hydrolase 1</fullName>
        <ecNumber evidence="3">3.4.19.12</ecNumber>
    </recommendedName>
</protein>
<dbReference type="GO" id="GO:0016579">
    <property type="term" value="P:protein deubiquitination"/>
    <property type="evidence" value="ECO:0007669"/>
    <property type="project" value="InterPro"/>
</dbReference>
<evidence type="ECO:0000256" key="6">
    <source>
        <dbReference type="ARBA" id="ARBA00022801"/>
    </source>
</evidence>
<feature type="region of interest" description="Disordered" evidence="8">
    <location>
        <begin position="451"/>
        <end position="492"/>
    </location>
</feature>
<keyword evidence="6" id="KW-0378">Hydrolase</keyword>
<evidence type="ECO:0000256" key="3">
    <source>
        <dbReference type="ARBA" id="ARBA00012759"/>
    </source>
</evidence>
<gene>
    <name evidence="10" type="ORF">GGI15_001534</name>
</gene>
<keyword evidence="4" id="KW-0645">Protease</keyword>
<dbReference type="EC" id="3.4.19.12" evidence="3"/>
<dbReference type="PANTHER" id="PTHR24006:SF722">
    <property type="entry name" value="UBIQUITIN CARBOXYL-TERMINAL HYDROLASE 48"/>
    <property type="match status" value="1"/>
</dbReference>
<dbReference type="Pfam" id="PF00443">
    <property type="entry name" value="UCH"/>
    <property type="match status" value="1"/>
</dbReference>
<keyword evidence="7" id="KW-0788">Thiol protease</keyword>
<evidence type="ECO:0000256" key="5">
    <source>
        <dbReference type="ARBA" id="ARBA00022786"/>
    </source>
</evidence>
<dbReference type="PANTHER" id="PTHR24006">
    <property type="entry name" value="UBIQUITIN CARBOXYL-TERMINAL HYDROLASE"/>
    <property type="match status" value="1"/>
</dbReference>
<organism evidence="10 11">
    <name type="scientific">Coemansia interrupta</name>
    <dbReference type="NCBI Taxonomy" id="1126814"/>
    <lineage>
        <taxon>Eukaryota</taxon>
        <taxon>Fungi</taxon>
        <taxon>Fungi incertae sedis</taxon>
        <taxon>Zoopagomycota</taxon>
        <taxon>Kickxellomycotina</taxon>
        <taxon>Kickxellomycetes</taxon>
        <taxon>Kickxellales</taxon>
        <taxon>Kickxellaceae</taxon>
        <taxon>Coemansia</taxon>
    </lineage>
</organism>
<evidence type="ECO:0000256" key="4">
    <source>
        <dbReference type="ARBA" id="ARBA00022670"/>
    </source>
</evidence>
<name>A0A9W8LNJ6_9FUNG</name>
<dbReference type="InterPro" id="IPR028889">
    <property type="entry name" value="USP"/>
</dbReference>
<dbReference type="OrthoDB" id="6287070at2759"/>
<dbReference type="EMBL" id="JANBUM010000062">
    <property type="protein sequence ID" value="KAJ2786444.1"/>
    <property type="molecule type" value="Genomic_DNA"/>
</dbReference>
<evidence type="ECO:0000313" key="10">
    <source>
        <dbReference type="EMBL" id="KAJ2786444.1"/>
    </source>
</evidence>
<comment type="caution">
    <text evidence="10">The sequence shown here is derived from an EMBL/GenBank/DDBJ whole genome shotgun (WGS) entry which is preliminary data.</text>
</comment>
<evidence type="ECO:0000259" key="9">
    <source>
        <dbReference type="PROSITE" id="PS50235"/>
    </source>
</evidence>
<dbReference type="Proteomes" id="UP001140172">
    <property type="component" value="Unassembled WGS sequence"/>
</dbReference>
<feature type="compositionally biased region" description="Low complexity" evidence="8">
    <location>
        <begin position="31"/>
        <end position="44"/>
    </location>
</feature>
<dbReference type="AlphaFoldDB" id="A0A9W8LNJ6"/>
<evidence type="ECO:0000256" key="7">
    <source>
        <dbReference type="ARBA" id="ARBA00022807"/>
    </source>
</evidence>
<comment type="similarity">
    <text evidence="2">Belongs to the peptidase C19 family.</text>
</comment>